<evidence type="ECO:0000313" key="3">
    <source>
        <dbReference type="Proteomes" id="UP000187406"/>
    </source>
</evidence>
<comment type="caution">
    <text evidence="2">The sequence shown here is derived from an EMBL/GenBank/DDBJ whole genome shotgun (WGS) entry which is preliminary data.</text>
</comment>
<dbReference type="Proteomes" id="UP000187406">
    <property type="component" value="Unassembled WGS sequence"/>
</dbReference>
<dbReference type="OrthoDB" id="1867629at2759"/>
<organism evidence="2 3">
    <name type="scientific">Cephalotus follicularis</name>
    <name type="common">Albany pitcher plant</name>
    <dbReference type="NCBI Taxonomy" id="3775"/>
    <lineage>
        <taxon>Eukaryota</taxon>
        <taxon>Viridiplantae</taxon>
        <taxon>Streptophyta</taxon>
        <taxon>Embryophyta</taxon>
        <taxon>Tracheophyta</taxon>
        <taxon>Spermatophyta</taxon>
        <taxon>Magnoliopsida</taxon>
        <taxon>eudicotyledons</taxon>
        <taxon>Gunneridae</taxon>
        <taxon>Pentapetalae</taxon>
        <taxon>rosids</taxon>
        <taxon>fabids</taxon>
        <taxon>Oxalidales</taxon>
        <taxon>Cephalotaceae</taxon>
        <taxon>Cephalotus</taxon>
    </lineage>
</organism>
<gene>
    <name evidence="2" type="ORF">CFOL_v3_17432</name>
</gene>
<keyword evidence="1" id="KW-0812">Transmembrane</keyword>
<reference evidence="3" key="1">
    <citation type="submission" date="2016-04" db="EMBL/GenBank/DDBJ databases">
        <title>Cephalotus genome sequencing.</title>
        <authorList>
            <person name="Fukushima K."/>
            <person name="Hasebe M."/>
            <person name="Fang X."/>
        </authorList>
    </citation>
    <scope>NUCLEOTIDE SEQUENCE [LARGE SCALE GENOMIC DNA]</scope>
    <source>
        <strain evidence="3">cv. St1</strain>
    </source>
</reference>
<feature type="transmembrane region" description="Helical" evidence="1">
    <location>
        <begin position="12"/>
        <end position="39"/>
    </location>
</feature>
<sequence>MLDHTLTLKQDILLSFPIIDLCYGNGLICFWNFNMLTLWNPATREFKRLQPPRIPNLKPKKFNRITQIGFYSKTNDYKVFLLRQPFLGNPTISIVLLKC</sequence>
<keyword evidence="3" id="KW-1185">Reference proteome</keyword>
<proteinExistence type="predicted"/>
<evidence type="ECO:0000256" key="1">
    <source>
        <dbReference type="SAM" id="Phobius"/>
    </source>
</evidence>
<name>A0A1Q3C1A7_CEPFO</name>
<evidence type="ECO:0000313" key="2">
    <source>
        <dbReference type="EMBL" id="GAV73949.1"/>
    </source>
</evidence>
<dbReference type="AlphaFoldDB" id="A0A1Q3C1A7"/>
<protein>
    <submittedName>
        <fullName evidence="2">Uncharacterized protein</fullName>
    </submittedName>
</protein>
<keyword evidence="1" id="KW-0472">Membrane</keyword>
<accession>A0A1Q3C1A7</accession>
<dbReference type="EMBL" id="BDDD01001172">
    <property type="protein sequence ID" value="GAV73949.1"/>
    <property type="molecule type" value="Genomic_DNA"/>
</dbReference>
<keyword evidence="1" id="KW-1133">Transmembrane helix</keyword>
<dbReference type="InParanoid" id="A0A1Q3C1A7"/>